<evidence type="ECO:0000256" key="4">
    <source>
        <dbReference type="ARBA" id="ARBA00022670"/>
    </source>
</evidence>
<keyword evidence="6" id="KW-0222">Digestion</keyword>
<dbReference type="Pfam" id="PF07966">
    <property type="entry name" value="A1_Propeptide"/>
    <property type="match status" value="1"/>
</dbReference>
<dbReference type="InterPro" id="IPR033121">
    <property type="entry name" value="PEPTIDASE_A1"/>
</dbReference>
<keyword evidence="5 11" id="KW-0064">Aspartyl protease</keyword>
<dbReference type="PANTHER" id="PTHR47966:SF22">
    <property type="entry name" value="PEPSIN A-3-RELATED"/>
    <property type="match status" value="1"/>
</dbReference>
<dbReference type="Ensembl" id="ENSAOWT00000001253.1">
    <property type="protein sequence ID" value="ENSAOWP00000001105.1"/>
    <property type="gene ID" value="ENSAOWG00000000604.1"/>
</dbReference>
<evidence type="ECO:0000256" key="7">
    <source>
        <dbReference type="ARBA" id="ARBA00022801"/>
    </source>
</evidence>
<dbReference type="PANTHER" id="PTHR47966">
    <property type="entry name" value="BETA-SITE APP-CLEAVING ENZYME, ISOFORM A-RELATED"/>
    <property type="match status" value="1"/>
</dbReference>
<evidence type="ECO:0000259" key="12">
    <source>
        <dbReference type="PROSITE" id="PS51767"/>
    </source>
</evidence>
<evidence type="ECO:0000313" key="14">
    <source>
        <dbReference type="Proteomes" id="UP000694424"/>
    </source>
</evidence>
<dbReference type="SUPFAM" id="SSF50630">
    <property type="entry name" value="Acid proteases"/>
    <property type="match status" value="1"/>
</dbReference>
<dbReference type="EC" id="3.4.23.1" evidence="3"/>
<proteinExistence type="inferred from homology"/>
<evidence type="ECO:0000256" key="9">
    <source>
        <dbReference type="PIRSR" id="PIRSR601461-1"/>
    </source>
</evidence>
<dbReference type="Gene3D" id="2.40.70.10">
    <property type="entry name" value="Acid Proteases"/>
    <property type="match status" value="2"/>
</dbReference>
<dbReference type="GO" id="GO:0007586">
    <property type="term" value="P:digestion"/>
    <property type="evidence" value="ECO:0007669"/>
    <property type="project" value="UniProtKB-KW"/>
</dbReference>
<organism evidence="13 14">
    <name type="scientific">Apteryx owenii</name>
    <name type="common">Little spotted kiwi</name>
    <dbReference type="NCBI Taxonomy" id="8824"/>
    <lineage>
        <taxon>Eukaryota</taxon>
        <taxon>Metazoa</taxon>
        <taxon>Chordata</taxon>
        <taxon>Craniata</taxon>
        <taxon>Vertebrata</taxon>
        <taxon>Euteleostomi</taxon>
        <taxon>Archelosauria</taxon>
        <taxon>Archosauria</taxon>
        <taxon>Dinosauria</taxon>
        <taxon>Saurischia</taxon>
        <taxon>Theropoda</taxon>
        <taxon>Coelurosauria</taxon>
        <taxon>Aves</taxon>
        <taxon>Palaeognathae</taxon>
        <taxon>Apterygiformes</taxon>
        <taxon>Apterygidae</taxon>
        <taxon>Apteryx</taxon>
    </lineage>
</organism>
<sequence length="503" mass="54071">MALAPQGGGWPPGSHTRHFGDCCKRHVPGLAQGDCTARTHCYVGQGGCTALGGGRPCPGSAGPHCPPAQGWWLLFITEKLLSPSSPCRISLRKGKSLRKPLKEHGLLEYYLKHNPYNLASKYFPTLASTVSSEPLENYMDMEHFGTISIGTPAQEFTVLFDTANHNRFNPAGSSTSESTNESLSIQGTGSMTGFGYDTVGIRQRCLSLFNQIFELSQTEPGDFFYCTPSDDILGLAFPSIASPGATPVFDNMMSQVRSPQPLVTTALAGHLTLLPFHSNDESGSFVMFGGTDYSYTSGGLTWIPRSAEGYWQITMDSISTSEEILACASSCQAIIDTGTSLLAGPSNAVADIQYALGANSNGEVRPQGSRRSSMPDIIFNLNGNAFSVPTSSYILQKDGSCSLAFEGLNLPTDSGDLWILGDTFIREYYVVFDGANNRVGLSPPVLSVPAPCTSAARLRGKAGLVLAQRSHPLLRQSSYRIKRCESTSVPCVPVRGWLSLCRR</sequence>
<dbReference type="InterPro" id="IPR021109">
    <property type="entry name" value="Peptidase_aspartic_dom_sf"/>
</dbReference>
<dbReference type="Pfam" id="PF00026">
    <property type="entry name" value="Asp"/>
    <property type="match status" value="1"/>
</dbReference>
<evidence type="ECO:0000256" key="11">
    <source>
        <dbReference type="RuleBase" id="RU000454"/>
    </source>
</evidence>
<dbReference type="PROSITE" id="PS00141">
    <property type="entry name" value="ASP_PROTEASE"/>
    <property type="match status" value="1"/>
</dbReference>
<evidence type="ECO:0000256" key="3">
    <source>
        <dbReference type="ARBA" id="ARBA00011924"/>
    </source>
</evidence>
<evidence type="ECO:0000256" key="2">
    <source>
        <dbReference type="ARBA" id="ARBA00007447"/>
    </source>
</evidence>
<name>A0A8B9NR10_APTOW</name>
<protein>
    <recommendedName>
        <fullName evidence="3">pepsin A</fullName>
        <ecNumber evidence="3">3.4.23.1</ecNumber>
    </recommendedName>
</protein>
<dbReference type="GO" id="GO:0004190">
    <property type="term" value="F:aspartic-type endopeptidase activity"/>
    <property type="evidence" value="ECO:0007669"/>
    <property type="project" value="UniProtKB-KW"/>
</dbReference>
<dbReference type="PROSITE" id="PS51767">
    <property type="entry name" value="PEPTIDASE_A1"/>
    <property type="match status" value="1"/>
</dbReference>
<feature type="active site" evidence="9">
    <location>
        <position position="336"/>
    </location>
</feature>
<dbReference type="InterPro" id="IPR012848">
    <property type="entry name" value="Aspartic_peptidase_N"/>
</dbReference>
<comment type="function">
    <text evidence="1">Shows particularly broad specificity; although bonds involving phenylalanine and leucine are preferred, many others are also cleaved to some extent.</text>
</comment>
<keyword evidence="14" id="KW-1185">Reference proteome</keyword>
<dbReference type="GO" id="GO:0006508">
    <property type="term" value="P:proteolysis"/>
    <property type="evidence" value="ECO:0007669"/>
    <property type="project" value="UniProtKB-KW"/>
</dbReference>
<evidence type="ECO:0000256" key="8">
    <source>
        <dbReference type="ARBA" id="ARBA00023157"/>
    </source>
</evidence>
<dbReference type="Gene3D" id="6.10.140.60">
    <property type="match status" value="1"/>
</dbReference>
<feature type="disulfide bond" evidence="10">
    <location>
        <begin position="327"/>
        <end position="331"/>
    </location>
</feature>
<dbReference type="InterPro" id="IPR001461">
    <property type="entry name" value="Aspartic_peptidase_A1"/>
</dbReference>
<evidence type="ECO:0000256" key="6">
    <source>
        <dbReference type="ARBA" id="ARBA00022757"/>
    </source>
</evidence>
<evidence type="ECO:0000256" key="10">
    <source>
        <dbReference type="PIRSR" id="PIRSR601461-2"/>
    </source>
</evidence>
<accession>A0A8B9NR10</accession>
<reference evidence="13" key="2">
    <citation type="submission" date="2025-09" db="UniProtKB">
        <authorList>
            <consortium name="Ensembl"/>
        </authorList>
    </citation>
    <scope>IDENTIFICATION</scope>
</reference>
<comment type="similarity">
    <text evidence="2 11">Belongs to the peptidase A1 family.</text>
</comment>
<keyword evidence="8 10" id="KW-1015">Disulfide bond</keyword>
<dbReference type="AlphaFoldDB" id="A0A8B9NR10"/>
<evidence type="ECO:0000313" key="13">
    <source>
        <dbReference type="Ensembl" id="ENSAOWP00000001105.1"/>
    </source>
</evidence>
<dbReference type="InterPro" id="IPR001969">
    <property type="entry name" value="Aspartic_peptidase_AS"/>
</dbReference>
<feature type="active site" evidence="9">
    <location>
        <position position="161"/>
    </location>
</feature>
<evidence type="ECO:0000256" key="5">
    <source>
        <dbReference type="ARBA" id="ARBA00022750"/>
    </source>
</evidence>
<reference evidence="13" key="1">
    <citation type="submission" date="2025-08" db="UniProtKB">
        <authorList>
            <consortium name="Ensembl"/>
        </authorList>
    </citation>
    <scope>IDENTIFICATION</scope>
</reference>
<feature type="domain" description="Peptidase A1" evidence="12">
    <location>
        <begin position="143"/>
        <end position="442"/>
    </location>
</feature>
<dbReference type="FunFam" id="2.40.70.10:FF:000115">
    <property type="entry name" value="Lysosomal aspartic protease"/>
    <property type="match status" value="1"/>
</dbReference>
<dbReference type="PRINTS" id="PR00792">
    <property type="entry name" value="PEPSIN"/>
</dbReference>
<keyword evidence="4 11" id="KW-0645">Protease</keyword>
<evidence type="ECO:0000256" key="1">
    <source>
        <dbReference type="ARBA" id="ARBA00002318"/>
    </source>
</evidence>
<keyword evidence="7 11" id="KW-0378">Hydrolase</keyword>
<dbReference type="Proteomes" id="UP000694424">
    <property type="component" value="Unplaced"/>
</dbReference>